<evidence type="ECO:0000256" key="1">
    <source>
        <dbReference type="ARBA" id="ARBA00012838"/>
    </source>
</evidence>
<dbReference type="InterPro" id="IPR041872">
    <property type="entry name" value="Anticodon_Met"/>
</dbReference>
<feature type="domain" description="Methionyl/Leucyl tRNA synthetase" evidence="9">
    <location>
        <begin position="339"/>
        <end position="470"/>
    </location>
</feature>
<evidence type="ECO:0000313" key="11">
    <source>
        <dbReference type="EMBL" id="UKJ89132.2"/>
    </source>
</evidence>
<proteinExistence type="inferred from homology"/>
<reference evidence="11" key="1">
    <citation type="submission" date="2022-07" db="EMBL/GenBank/DDBJ databases">
        <title>Evaluation of T. orientalis genome assembly methods using nanopore sequencing and analysis of variation between genomes.</title>
        <authorList>
            <person name="Yam J."/>
            <person name="Micallef M.L."/>
            <person name="Liu M."/>
            <person name="Djordjevic S.P."/>
            <person name="Bogema D.R."/>
            <person name="Jenkins C."/>
        </authorList>
    </citation>
    <scope>NUCLEOTIDE SEQUENCE</scope>
    <source>
        <strain evidence="11">Fish Creek</strain>
    </source>
</reference>
<dbReference type="InterPro" id="IPR014729">
    <property type="entry name" value="Rossmann-like_a/b/a_fold"/>
</dbReference>
<dbReference type="InterPro" id="IPR023457">
    <property type="entry name" value="Met-tRNA_synth_2"/>
</dbReference>
<dbReference type="Gene3D" id="2.170.220.10">
    <property type="match status" value="2"/>
</dbReference>
<keyword evidence="2 7" id="KW-0436">Ligase</keyword>
<dbReference type="PANTHER" id="PTHR43326:SF2">
    <property type="entry name" value="METHIONINE--TRNA LIGASE"/>
    <property type="match status" value="1"/>
</dbReference>
<dbReference type="SUPFAM" id="SSF52374">
    <property type="entry name" value="Nucleotidylyl transferase"/>
    <property type="match status" value="1"/>
</dbReference>
<dbReference type="FunFam" id="2.170.220.10:FF:000003">
    <property type="entry name" value="Methionine--tRNA ligase"/>
    <property type="match status" value="1"/>
</dbReference>
<dbReference type="GO" id="GO:0005524">
    <property type="term" value="F:ATP binding"/>
    <property type="evidence" value="ECO:0007669"/>
    <property type="project" value="UniProtKB-KW"/>
</dbReference>
<accession>A0A976M5X1</accession>
<feature type="domain" description="Methionyl/Leucyl tRNA synthetase" evidence="9">
    <location>
        <begin position="480"/>
        <end position="552"/>
    </location>
</feature>
<keyword evidence="3 7" id="KW-0547">Nucleotide-binding</keyword>
<evidence type="ECO:0000256" key="4">
    <source>
        <dbReference type="ARBA" id="ARBA00022840"/>
    </source>
</evidence>
<feature type="domain" description="Methionyl/Leucyl tRNA synthetase" evidence="9">
    <location>
        <begin position="644"/>
        <end position="789"/>
    </location>
</feature>
<dbReference type="PRINTS" id="PR01041">
    <property type="entry name" value="TRNASYNTHMET"/>
</dbReference>
<dbReference type="InterPro" id="IPR009080">
    <property type="entry name" value="tRNAsynth_Ia_anticodon-bd"/>
</dbReference>
<keyword evidence="4 7" id="KW-0067">ATP-binding</keyword>
<evidence type="ECO:0000256" key="2">
    <source>
        <dbReference type="ARBA" id="ARBA00022598"/>
    </source>
</evidence>
<evidence type="ECO:0000259" key="9">
    <source>
        <dbReference type="Pfam" id="PF09334"/>
    </source>
</evidence>
<dbReference type="EC" id="6.1.1.10" evidence="1"/>
<dbReference type="EMBL" id="CP056066">
    <property type="protein sequence ID" value="UKJ89132.2"/>
    <property type="molecule type" value="Genomic_DNA"/>
</dbReference>
<evidence type="ECO:0000256" key="8">
    <source>
        <dbReference type="SAM" id="MobiDB-lite"/>
    </source>
</evidence>
<evidence type="ECO:0000313" key="12">
    <source>
        <dbReference type="Proteomes" id="UP000244803"/>
    </source>
</evidence>
<name>A0A976M5X1_THEOR</name>
<feature type="compositionally biased region" description="Polar residues" evidence="8">
    <location>
        <begin position="239"/>
        <end position="262"/>
    </location>
</feature>
<evidence type="ECO:0000256" key="5">
    <source>
        <dbReference type="ARBA" id="ARBA00022917"/>
    </source>
</evidence>
<dbReference type="Gene3D" id="1.10.730.10">
    <property type="entry name" value="Isoleucyl-tRNA Synthetase, Domain 1"/>
    <property type="match status" value="1"/>
</dbReference>
<comment type="similarity">
    <text evidence="7">Belongs to the class-I aminoacyl-tRNA synthetase family.</text>
</comment>
<dbReference type="SUPFAM" id="SSF47323">
    <property type="entry name" value="Anticodon-binding domain of a subclass of class I aminoacyl-tRNA synthetases"/>
    <property type="match status" value="1"/>
</dbReference>
<dbReference type="Pfam" id="PF19303">
    <property type="entry name" value="Anticodon_3"/>
    <property type="match status" value="1"/>
</dbReference>
<evidence type="ECO:0000256" key="7">
    <source>
        <dbReference type="RuleBase" id="RU363039"/>
    </source>
</evidence>
<feature type="region of interest" description="Disordered" evidence="8">
    <location>
        <begin position="614"/>
        <end position="644"/>
    </location>
</feature>
<dbReference type="GO" id="GO:0004825">
    <property type="term" value="F:methionine-tRNA ligase activity"/>
    <property type="evidence" value="ECO:0007669"/>
    <property type="project" value="UniProtKB-EC"/>
</dbReference>
<dbReference type="Pfam" id="PF09334">
    <property type="entry name" value="tRNA-synt_1g"/>
    <property type="match status" value="3"/>
</dbReference>
<dbReference type="PANTHER" id="PTHR43326">
    <property type="entry name" value="METHIONYL-TRNA SYNTHETASE"/>
    <property type="match status" value="1"/>
</dbReference>
<feature type="region of interest" description="Disordered" evidence="8">
    <location>
        <begin position="239"/>
        <end position="315"/>
    </location>
</feature>
<sequence>MEYHLLILNKTNESLLCRNFIKIWASSAPVVSLFSSKIPEDLSDVHIDSGELDTFKDSTSETNSYKYQQLYNELNSLCTLSQQDFSIIHSNLFKYLKRALFRPLLLLFKKNNDFVPNIVFNLKPILLYYYPFVSKISDTHKEDKELLYWYTEFHSNFNYVGTNKKLVELLDDLEENLTRYNLESPLTQLLLSTLSMYFDGLVFRNIALSKYKNILNHATQHHHLLNNSLLTKFNHQNNANVTVHPSNPSNLSGLASTAQVTSAGKGRAESVKHPLKESEKGIESSNAGNVDTGKEGKGENTENELEPALENEDDLDKDEKLSLNDYKKLFLENKKPYHLASAIAYTNGYPHVGHAYEAVLCDVISRFYKAFGRRVIFSTGTDEHGIKVMTTAKQQNKTPIELCDYYSNHFKILYKKLLVDYDRFIRTTSESHIKAAKSIWKRVHSKGDIYLGKYNGYYSVREERFIPNTEAKLTDYKDPVSHKPYDLMSESSYFFTMDKYRSKLVNYITTNTDFIKPLKCRNEILARLKEPLEDLSISRTSFDWGIHVPNMTTDIDASTEDYYNSDVNLGYNEDNKLFNESKFYNLVNKDSVTKKAHTDDSTVSVAISNVSGHGATSVNGKNGSDKPAASEADGQTKEGTKLVPEEPKEKHVMYVWFDALSFYMTASGLGEYFSEMTLWPTDLQIIGKDICWFQSVILATMCFSMQLPLTRRIMAHGFIQGPDGRKMSKSLGNVLNLDELLADTGPEPFRYYLIKSTILGQDVNFDTVQLKEMYNTDLADNVGNLVHRITNLTHKYNGGVIPAYKAKMEYPFDYSEFVKLACNYVLKLDLYNLLILVNTKFKELNNYLTVKSPWAEPNADKRDSVLRILLESVYFLGHLLYPVLPESSEELFRKLGTPRKSNIWELTLSLDNLEEGSKVSVGEVLYPKFAMESAK</sequence>
<dbReference type="AlphaFoldDB" id="A0A976M5X1"/>
<dbReference type="OrthoDB" id="5844513at2759"/>
<feature type="compositionally biased region" description="Basic and acidic residues" evidence="8">
    <location>
        <begin position="634"/>
        <end position="644"/>
    </location>
</feature>
<protein>
    <recommendedName>
        <fullName evidence="1">methionine--tRNA ligase</fullName>
        <ecNumber evidence="1">6.1.1.10</ecNumber>
    </recommendedName>
</protein>
<dbReference type="InterPro" id="IPR033911">
    <property type="entry name" value="MetRS_core"/>
</dbReference>
<feature type="compositionally biased region" description="Acidic residues" evidence="8">
    <location>
        <begin position="301"/>
        <end position="315"/>
    </location>
</feature>
<evidence type="ECO:0000259" key="10">
    <source>
        <dbReference type="Pfam" id="PF19303"/>
    </source>
</evidence>
<feature type="domain" description="Methionyl-tRNA synthetase anticodon-binding" evidence="10">
    <location>
        <begin position="845"/>
        <end position="932"/>
    </location>
</feature>
<dbReference type="InterPro" id="IPR015413">
    <property type="entry name" value="Methionyl/Leucyl_tRNA_Synth"/>
</dbReference>
<organism evidence="11 12">
    <name type="scientific">Theileria orientalis</name>
    <dbReference type="NCBI Taxonomy" id="68886"/>
    <lineage>
        <taxon>Eukaryota</taxon>
        <taxon>Sar</taxon>
        <taxon>Alveolata</taxon>
        <taxon>Apicomplexa</taxon>
        <taxon>Aconoidasida</taxon>
        <taxon>Piroplasmida</taxon>
        <taxon>Theileriidae</taxon>
        <taxon>Theileria</taxon>
    </lineage>
</organism>
<evidence type="ECO:0000256" key="3">
    <source>
        <dbReference type="ARBA" id="ARBA00022741"/>
    </source>
</evidence>
<dbReference type="Proteomes" id="UP000244803">
    <property type="component" value="Chromosome 3"/>
</dbReference>
<keyword evidence="6 7" id="KW-0030">Aminoacyl-tRNA synthetase</keyword>
<evidence type="ECO:0000256" key="6">
    <source>
        <dbReference type="ARBA" id="ARBA00023146"/>
    </source>
</evidence>
<dbReference type="GO" id="GO:0006431">
    <property type="term" value="P:methionyl-tRNA aminoacylation"/>
    <property type="evidence" value="ECO:0007669"/>
    <property type="project" value="InterPro"/>
</dbReference>
<dbReference type="Gene3D" id="3.40.50.620">
    <property type="entry name" value="HUPs"/>
    <property type="match status" value="2"/>
</dbReference>
<keyword evidence="5 7" id="KW-0648">Protein biosynthesis</keyword>
<gene>
    <name evidence="11" type="ORF">MACJ_002378</name>
</gene>
<feature type="compositionally biased region" description="Basic and acidic residues" evidence="8">
    <location>
        <begin position="266"/>
        <end position="282"/>
    </location>
</feature>